<evidence type="ECO:0000313" key="2">
    <source>
        <dbReference type="Proteomes" id="UP000036771"/>
    </source>
</evidence>
<dbReference type="AlphaFoldDB" id="A0A0K8MCG3"/>
<gene>
    <name evidence="1" type="ORF">Cva_00205</name>
</gene>
<accession>A0A0K8MCG3</accession>
<organism evidence="1 2">
    <name type="scientific">Caedimonas varicaedens</name>
    <dbReference type="NCBI Taxonomy" id="1629334"/>
    <lineage>
        <taxon>Bacteria</taxon>
        <taxon>Pseudomonadati</taxon>
        <taxon>Pseudomonadota</taxon>
        <taxon>Alphaproteobacteria</taxon>
        <taxon>Holosporales</taxon>
        <taxon>Caedimonadaceae</taxon>
        <taxon>Caedimonas</taxon>
    </lineage>
</organism>
<sequence>MAYPTFVNNQITDAVTQSNVTTLGQSAAVATSNLYQAASSALANAVQNATFGQQQTNTVHQAVTSQGVNLIYAVDTEAIADATEKVARADIPADVINTLFIPGIL</sequence>
<name>A0A0K8MCG3_9PROT</name>
<dbReference type="Pfam" id="PF11747">
    <property type="entry name" value="RebB"/>
    <property type="match status" value="1"/>
</dbReference>
<dbReference type="OrthoDB" id="8594924at2"/>
<dbReference type="EMBL" id="BBVC01000009">
    <property type="protein sequence ID" value="GAO97569.1"/>
    <property type="molecule type" value="Genomic_DNA"/>
</dbReference>
<dbReference type="InterPro" id="IPR021070">
    <property type="entry name" value="Killing_trait_RebB"/>
</dbReference>
<comment type="caution">
    <text evidence="1">The sequence shown here is derived from an EMBL/GenBank/DDBJ whole genome shotgun (WGS) entry which is preliminary data.</text>
</comment>
<dbReference type="STRING" id="1629334.Cva_00205"/>
<protein>
    <submittedName>
        <fullName evidence="1">Killing trait</fullName>
    </submittedName>
</protein>
<evidence type="ECO:0000313" key="1">
    <source>
        <dbReference type="EMBL" id="GAO97569.1"/>
    </source>
</evidence>
<keyword evidence="2" id="KW-1185">Reference proteome</keyword>
<reference evidence="1 2" key="1">
    <citation type="submission" date="2015-03" db="EMBL/GenBank/DDBJ databases">
        <title>Caedibacter varicaedens, whole genome shotgun sequence.</title>
        <authorList>
            <person name="Suzuki H."/>
            <person name="Dapper A.L."/>
            <person name="Gibson A.K."/>
            <person name="Jackson C."/>
            <person name="Lee H."/>
            <person name="Pejaver V.R."/>
            <person name="Doak T."/>
            <person name="Lynch M."/>
        </authorList>
    </citation>
    <scope>NUCLEOTIDE SEQUENCE [LARGE SCALE GENOMIC DNA]</scope>
</reference>
<dbReference type="Proteomes" id="UP000036771">
    <property type="component" value="Unassembled WGS sequence"/>
</dbReference>
<proteinExistence type="predicted"/>